<gene>
    <name evidence="1" type="ORF">MHI_LOCUS374648</name>
</gene>
<dbReference type="Proteomes" id="UP000752696">
    <property type="component" value="Unassembled WGS sequence"/>
</dbReference>
<dbReference type="EMBL" id="CAJDYZ010006421">
    <property type="protein sequence ID" value="CAD1473374.1"/>
    <property type="molecule type" value="Genomic_DNA"/>
</dbReference>
<organism evidence="1 2">
    <name type="scientific">Heterotrigona itama</name>
    <dbReference type="NCBI Taxonomy" id="395501"/>
    <lineage>
        <taxon>Eukaryota</taxon>
        <taxon>Metazoa</taxon>
        <taxon>Ecdysozoa</taxon>
        <taxon>Arthropoda</taxon>
        <taxon>Hexapoda</taxon>
        <taxon>Insecta</taxon>
        <taxon>Pterygota</taxon>
        <taxon>Neoptera</taxon>
        <taxon>Endopterygota</taxon>
        <taxon>Hymenoptera</taxon>
        <taxon>Apocrita</taxon>
        <taxon>Aculeata</taxon>
        <taxon>Apoidea</taxon>
        <taxon>Anthophila</taxon>
        <taxon>Apidae</taxon>
        <taxon>Heterotrigona</taxon>
    </lineage>
</organism>
<evidence type="ECO:0000313" key="2">
    <source>
        <dbReference type="Proteomes" id="UP000752696"/>
    </source>
</evidence>
<comment type="caution">
    <text evidence="1">The sequence shown here is derived from an EMBL/GenBank/DDBJ whole genome shotgun (WGS) entry which is preliminary data.</text>
</comment>
<evidence type="ECO:0000313" key="1">
    <source>
        <dbReference type="EMBL" id="CAD1473374.1"/>
    </source>
</evidence>
<accession>A0A6V7H2P8</accession>
<proteinExistence type="predicted"/>
<sequence length="84" mass="9566">ITEMDPSSPKISKPRILSRLLKLFRRIVRKLLSLYSDRISILVETLFAGNGNHSLTTANCRVREIVITFLKILGVVCRILRSQS</sequence>
<name>A0A6V7H2P8_9HYME</name>
<feature type="non-terminal residue" evidence="1">
    <location>
        <position position="1"/>
    </location>
</feature>
<dbReference type="AlphaFoldDB" id="A0A6V7H2P8"/>
<protein>
    <submittedName>
        <fullName evidence="1">Uncharacterized protein</fullName>
    </submittedName>
</protein>
<reference evidence="1" key="1">
    <citation type="submission" date="2020-07" db="EMBL/GenBank/DDBJ databases">
        <authorList>
            <person name="Nazaruddin N."/>
        </authorList>
    </citation>
    <scope>NUCLEOTIDE SEQUENCE</scope>
</reference>
<keyword evidence="2" id="KW-1185">Reference proteome</keyword>